<reference evidence="6" key="2">
    <citation type="submission" date="2023-05" db="EMBL/GenBank/DDBJ databases">
        <authorList>
            <consortium name="Lawrence Berkeley National Laboratory"/>
            <person name="Steindorff A."/>
            <person name="Hensen N."/>
            <person name="Bonometti L."/>
            <person name="Westerberg I."/>
            <person name="Brannstrom I.O."/>
            <person name="Guillou S."/>
            <person name="Cros-Aarteil S."/>
            <person name="Calhoun S."/>
            <person name="Haridas S."/>
            <person name="Kuo A."/>
            <person name="Mondo S."/>
            <person name="Pangilinan J."/>
            <person name="Riley R."/>
            <person name="Labutti K."/>
            <person name="Andreopoulos B."/>
            <person name="Lipzen A."/>
            <person name="Chen C."/>
            <person name="Yanf M."/>
            <person name="Daum C."/>
            <person name="Ng V."/>
            <person name="Clum A."/>
            <person name="Ohm R."/>
            <person name="Martin F."/>
            <person name="Silar P."/>
            <person name="Natvig D."/>
            <person name="Lalanne C."/>
            <person name="Gautier V."/>
            <person name="Ament-Velasquez S.L."/>
            <person name="Kruys A."/>
            <person name="Hutchinson M.I."/>
            <person name="Powell A.J."/>
            <person name="Barry K."/>
            <person name="Miller A.N."/>
            <person name="Grigoriev I.V."/>
            <person name="Debuchy R."/>
            <person name="Gladieux P."/>
            <person name="Thoren M.H."/>
            <person name="Johannesson H."/>
        </authorList>
    </citation>
    <scope>NUCLEOTIDE SEQUENCE</scope>
    <source>
        <strain evidence="6">CBS 532.94</strain>
    </source>
</reference>
<dbReference type="Gene3D" id="6.10.140.2220">
    <property type="match status" value="1"/>
</dbReference>
<dbReference type="AlphaFoldDB" id="A0AAN7CA02"/>
<reference evidence="6" key="1">
    <citation type="journal article" date="2023" name="Mol. Phylogenet. Evol.">
        <title>Genome-scale phylogeny and comparative genomics of the fungal order Sordariales.</title>
        <authorList>
            <person name="Hensen N."/>
            <person name="Bonometti L."/>
            <person name="Westerberg I."/>
            <person name="Brannstrom I.O."/>
            <person name="Guillou S."/>
            <person name="Cros-Aarteil S."/>
            <person name="Calhoun S."/>
            <person name="Haridas S."/>
            <person name="Kuo A."/>
            <person name="Mondo S."/>
            <person name="Pangilinan J."/>
            <person name="Riley R."/>
            <person name="LaButti K."/>
            <person name="Andreopoulos B."/>
            <person name="Lipzen A."/>
            <person name="Chen C."/>
            <person name="Yan M."/>
            <person name="Daum C."/>
            <person name="Ng V."/>
            <person name="Clum A."/>
            <person name="Steindorff A."/>
            <person name="Ohm R.A."/>
            <person name="Martin F."/>
            <person name="Silar P."/>
            <person name="Natvig D.O."/>
            <person name="Lalanne C."/>
            <person name="Gautier V."/>
            <person name="Ament-Velasquez S.L."/>
            <person name="Kruys A."/>
            <person name="Hutchinson M.I."/>
            <person name="Powell A.J."/>
            <person name="Barry K."/>
            <person name="Miller A.N."/>
            <person name="Grigoriev I.V."/>
            <person name="Debuchy R."/>
            <person name="Gladieux P."/>
            <person name="Hiltunen Thoren M."/>
            <person name="Johannesson H."/>
        </authorList>
    </citation>
    <scope>NUCLEOTIDE SEQUENCE</scope>
    <source>
        <strain evidence="6">CBS 532.94</strain>
    </source>
</reference>
<proteinExistence type="predicted"/>
<organism evidence="6 7">
    <name type="scientific">Achaetomium macrosporum</name>
    <dbReference type="NCBI Taxonomy" id="79813"/>
    <lineage>
        <taxon>Eukaryota</taxon>
        <taxon>Fungi</taxon>
        <taxon>Dikarya</taxon>
        <taxon>Ascomycota</taxon>
        <taxon>Pezizomycotina</taxon>
        <taxon>Sordariomycetes</taxon>
        <taxon>Sordariomycetidae</taxon>
        <taxon>Sordariales</taxon>
        <taxon>Chaetomiaceae</taxon>
        <taxon>Achaetomium</taxon>
    </lineage>
</organism>
<keyword evidence="3" id="KW-0862">Zinc</keyword>
<dbReference type="Pfam" id="PF01753">
    <property type="entry name" value="zf-MYND"/>
    <property type="match status" value="1"/>
</dbReference>
<evidence type="ECO:0000256" key="1">
    <source>
        <dbReference type="ARBA" id="ARBA00022723"/>
    </source>
</evidence>
<name>A0AAN7CA02_9PEZI</name>
<feature type="domain" description="MYND-type" evidence="5">
    <location>
        <begin position="5"/>
        <end position="51"/>
    </location>
</feature>
<sequence>MATPQFICANWNPESTDCEKSGRYSCKNCLLVLYCGPNCHKAHWPVHKVDCNSLLAKQTWKPDWVLENRTPAFVGGGPGVQFGGKKYLFGNVPALDVLQLGSNEGGNYGGPLRLLFAASGDLRNAVKTIAQLPNSYSGSVEVTMNDRDLDVVARNVIALLIALVVDNIEEAVDCIIHVWYSALIRKSDLDILQQRIHPLIKSVCEKTKGKPPSSLLAKSSWDRLLSFTDVPAGLTVERAQRIRTAVTLAESRKDYRDRHLLFQSSSHRIAKKRFWEDGLLLPFGSRRNDFQGPNPTFFQDTDAWPMYDNADPLNGWSLQEVRDYPSGPATADIYGKLFYYLRAVLRAFAVRLSSLQVAFRLFQMDASDLATDHLESGSFDRIEVSNISDGGYLGIHRTLAVMVPLLQSPLANPHATLITLFMNAVDENMTDADRIADMARHSPATKRLLKYLPLKGMPNSQSDPELIKFIFARDSVATHDHIFDRVVKNFKFAEAAQFLGAAMKEKHTIIEKWRFRLKLRPGQPGAQEEFDRLLAGGVSGKERYVEWKRIAIYEDEVNGKGTAT</sequence>
<evidence type="ECO:0000256" key="2">
    <source>
        <dbReference type="ARBA" id="ARBA00022771"/>
    </source>
</evidence>
<keyword evidence="2 4" id="KW-0863">Zinc-finger</keyword>
<dbReference type="InterPro" id="IPR002893">
    <property type="entry name" value="Znf_MYND"/>
</dbReference>
<evidence type="ECO:0000313" key="6">
    <source>
        <dbReference type="EMBL" id="KAK4237717.1"/>
    </source>
</evidence>
<keyword evidence="1" id="KW-0479">Metal-binding</keyword>
<dbReference type="InterPro" id="IPR027974">
    <property type="entry name" value="DUF4470"/>
</dbReference>
<dbReference type="SUPFAM" id="SSF144232">
    <property type="entry name" value="HIT/MYND zinc finger-like"/>
    <property type="match status" value="1"/>
</dbReference>
<comment type="caution">
    <text evidence="6">The sequence shown here is derived from an EMBL/GenBank/DDBJ whole genome shotgun (WGS) entry which is preliminary data.</text>
</comment>
<dbReference type="EMBL" id="MU860125">
    <property type="protein sequence ID" value="KAK4237717.1"/>
    <property type="molecule type" value="Genomic_DNA"/>
</dbReference>
<accession>A0AAN7CA02</accession>
<evidence type="ECO:0000313" key="7">
    <source>
        <dbReference type="Proteomes" id="UP001303760"/>
    </source>
</evidence>
<evidence type="ECO:0000256" key="3">
    <source>
        <dbReference type="ARBA" id="ARBA00022833"/>
    </source>
</evidence>
<evidence type="ECO:0000259" key="5">
    <source>
        <dbReference type="PROSITE" id="PS50865"/>
    </source>
</evidence>
<protein>
    <recommendedName>
        <fullName evidence="5">MYND-type domain-containing protein</fullName>
    </recommendedName>
</protein>
<evidence type="ECO:0000256" key="4">
    <source>
        <dbReference type="PROSITE-ProRule" id="PRU00134"/>
    </source>
</evidence>
<dbReference type="GO" id="GO:0008270">
    <property type="term" value="F:zinc ion binding"/>
    <property type="evidence" value="ECO:0007669"/>
    <property type="project" value="UniProtKB-KW"/>
</dbReference>
<dbReference type="Proteomes" id="UP001303760">
    <property type="component" value="Unassembled WGS sequence"/>
</dbReference>
<dbReference type="PROSITE" id="PS50865">
    <property type="entry name" value="ZF_MYND_2"/>
    <property type="match status" value="1"/>
</dbReference>
<dbReference type="Pfam" id="PF14737">
    <property type="entry name" value="DUF4470"/>
    <property type="match status" value="1"/>
</dbReference>
<keyword evidence="7" id="KW-1185">Reference proteome</keyword>
<gene>
    <name evidence="6" type="ORF">C8A03DRAFT_44438</name>
</gene>